<protein>
    <recommendedName>
        <fullName evidence="2">Phage major capsid protein</fullName>
    </recommendedName>
</protein>
<comment type="caution">
    <text evidence="1">The sequence shown here is derived from an EMBL/GenBank/DDBJ whole genome shotgun (WGS) entry which is preliminary data.</text>
</comment>
<accession>A0A0F8Z906</accession>
<proteinExistence type="predicted"/>
<sequence length="322" mass="35338">MLSNKELLEKAALETDDFGGAGEARLTVEQAEAFIQIAIKEQAMLKDVRTVLNNAATWEENRLSFGRILKPASAAGVGEQGRLTDANRTQPTTGIVIMSTRLFRGEVLISDSVMEDNTEREGFSGTITSMIAEQCGLDVEDLFINGDTTSSDDFLAEIDGWLKLVRDYNGGSQIHDATADLTFQDTLKALLQNLPSQFKKDKANMRFYVLDTVEEAYRDVLSARGTPLGDLVLEGTKDLRYQGIAIHPVPLFPVDATSGDSQVLLTHKRNLYAGWRRQIVLEPYRDPRDGGTSFIVSTRVDAEVGYEPAAVIATNVPTISST</sequence>
<organism evidence="1">
    <name type="scientific">marine sediment metagenome</name>
    <dbReference type="NCBI Taxonomy" id="412755"/>
    <lineage>
        <taxon>unclassified sequences</taxon>
        <taxon>metagenomes</taxon>
        <taxon>ecological metagenomes</taxon>
    </lineage>
</organism>
<evidence type="ECO:0000313" key="1">
    <source>
        <dbReference type="EMBL" id="KKK82455.1"/>
    </source>
</evidence>
<dbReference type="SUPFAM" id="SSF56563">
    <property type="entry name" value="Major capsid protein gp5"/>
    <property type="match status" value="1"/>
</dbReference>
<name>A0A0F8Z906_9ZZZZ</name>
<dbReference type="AlphaFoldDB" id="A0A0F8Z906"/>
<dbReference type="EMBL" id="LAZR01052666">
    <property type="protein sequence ID" value="KKK82455.1"/>
    <property type="molecule type" value="Genomic_DNA"/>
</dbReference>
<evidence type="ECO:0008006" key="2">
    <source>
        <dbReference type="Google" id="ProtNLM"/>
    </source>
</evidence>
<reference evidence="1" key="1">
    <citation type="journal article" date="2015" name="Nature">
        <title>Complex archaea that bridge the gap between prokaryotes and eukaryotes.</title>
        <authorList>
            <person name="Spang A."/>
            <person name="Saw J.H."/>
            <person name="Jorgensen S.L."/>
            <person name="Zaremba-Niedzwiedzka K."/>
            <person name="Martijn J."/>
            <person name="Lind A.E."/>
            <person name="van Eijk R."/>
            <person name="Schleper C."/>
            <person name="Guy L."/>
            <person name="Ettema T.J."/>
        </authorList>
    </citation>
    <scope>NUCLEOTIDE SEQUENCE</scope>
</reference>
<gene>
    <name evidence="1" type="ORF">LCGC14_2803210</name>
</gene>